<evidence type="ECO:0000256" key="8">
    <source>
        <dbReference type="SAM" id="Phobius"/>
    </source>
</evidence>
<dbReference type="Pfam" id="PF01032">
    <property type="entry name" value="FecCD"/>
    <property type="match status" value="1"/>
</dbReference>
<feature type="transmembrane region" description="Helical" evidence="8">
    <location>
        <begin position="233"/>
        <end position="257"/>
    </location>
</feature>
<keyword evidence="5 8" id="KW-0812">Transmembrane</keyword>
<feature type="transmembrane region" description="Helical" evidence="8">
    <location>
        <begin position="184"/>
        <end position="203"/>
    </location>
</feature>
<feature type="transmembrane region" description="Helical" evidence="8">
    <location>
        <begin position="300"/>
        <end position="318"/>
    </location>
</feature>
<dbReference type="CDD" id="cd06550">
    <property type="entry name" value="TM_ABC_iron-siderophores_like"/>
    <property type="match status" value="1"/>
</dbReference>
<feature type="transmembrane region" description="Helical" evidence="8">
    <location>
        <begin position="269"/>
        <end position="294"/>
    </location>
</feature>
<keyword evidence="3" id="KW-0813">Transport</keyword>
<protein>
    <submittedName>
        <fullName evidence="9">Iron ABC transporter permease</fullName>
    </submittedName>
</protein>
<organism evidence="9 10">
    <name type="scientific">Chelativorans salis</name>
    <dbReference type="NCBI Taxonomy" id="2978478"/>
    <lineage>
        <taxon>Bacteria</taxon>
        <taxon>Pseudomonadati</taxon>
        <taxon>Pseudomonadota</taxon>
        <taxon>Alphaproteobacteria</taxon>
        <taxon>Hyphomicrobiales</taxon>
        <taxon>Phyllobacteriaceae</taxon>
        <taxon>Chelativorans</taxon>
    </lineage>
</organism>
<evidence type="ECO:0000256" key="6">
    <source>
        <dbReference type="ARBA" id="ARBA00022989"/>
    </source>
</evidence>
<feature type="transmembrane region" description="Helical" evidence="8">
    <location>
        <begin position="53"/>
        <end position="73"/>
    </location>
</feature>
<evidence type="ECO:0000256" key="2">
    <source>
        <dbReference type="ARBA" id="ARBA00007935"/>
    </source>
</evidence>
<feature type="transmembrane region" description="Helical" evidence="8">
    <location>
        <begin position="109"/>
        <end position="130"/>
    </location>
</feature>
<feature type="transmembrane region" description="Helical" evidence="8">
    <location>
        <begin position="85"/>
        <end position="103"/>
    </location>
</feature>
<dbReference type="InterPro" id="IPR000522">
    <property type="entry name" value="ABC_transptr_permease_BtuC"/>
</dbReference>
<name>A0ABT2LN63_9HYPH</name>
<comment type="caution">
    <text evidence="9">The sequence shown here is derived from an EMBL/GenBank/DDBJ whole genome shotgun (WGS) entry which is preliminary data.</text>
</comment>
<dbReference type="InterPro" id="IPR037294">
    <property type="entry name" value="ABC_BtuC-like"/>
</dbReference>
<dbReference type="RefSeq" id="WP_260903410.1">
    <property type="nucleotide sequence ID" value="NZ_JAOCZP010000003.1"/>
</dbReference>
<evidence type="ECO:0000256" key="7">
    <source>
        <dbReference type="ARBA" id="ARBA00023136"/>
    </source>
</evidence>
<gene>
    <name evidence="9" type="ORF">N5A92_13315</name>
</gene>
<dbReference type="Proteomes" id="UP001320831">
    <property type="component" value="Unassembled WGS sequence"/>
</dbReference>
<feature type="transmembrane region" description="Helical" evidence="8">
    <location>
        <begin position="142"/>
        <end position="164"/>
    </location>
</feature>
<evidence type="ECO:0000256" key="3">
    <source>
        <dbReference type="ARBA" id="ARBA00022448"/>
    </source>
</evidence>
<dbReference type="PANTHER" id="PTHR30472">
    <property type="entry name" value="FERRIC ENTEROBACTIN TRANSPORT SYSTEM PERMEASE PROTEIN"/>
    <property type="match status" value="1"/>
</dbReference>
<sequence>MTRSTLALLLALPLLALSSLHFGVRFTPPAEVWRALTEGGTDQAALIVTTLRLPRTLIAVTVGAGLALSGLLMQTVTRNVLAEPGLMGVNAGGAFAAVLLVTFTGEQLMLPVMLAACGGAMLAAATVYGVARLGGGAAPLHLLLAGFVIAALLMSGTQIVLVSQERSMEELLFWLSGSFAYGELWTIVPAAAVISVIAILCLFYARSLDVLTADDATAGALGLPVAAARSTAVAGAALLAGVCVAIAGPVAFVGLAAPHVARRMGARGHAALIPLSMLAGAVLALLADILSRFVVYPTEAPVGSVLAMIGVPVLLALLRRRPRLEAA</sequence>
<keyword evidence="10" id="KW-1185">Reference proteome</keyword>
<evidence type="ECO:0000256" key="5">
    <source>
        <dbReference type="ARBA" id="ARBA00022692"/>
    </source>
</evidence>
<evidence type="ECO:0000256" key="4">
    <source>
        <dbReference type="ARBA" id="ARBA00022475"/>
    </source>
</evidence>
<comment type="similarity">
    <text evidence="2">Belongs to the binding-protein-dependent transport system permease family. FecCD subfamily.</text>
</comment>
<dbReference type="PANTHER" id="PTHR30472:SF1">
    <property type="entry name" value="FE(3+) DICITRATE TRANSPORT SYSTEM PERMEASE PROTEIN FECC-RELATED"/>
    <property type="match status" value="1"/>
</dbReference>
<keyword evidence="6 8" id="KW-1133">Transmembrane helix</keyword>
<proteinExistence type="inferred from homology"/>
<dbReference type="EMBL" id="JAOCZP010000003">
    <property type="protein sequence ID" value="MCT7376011.1"/>
    <property type="molecule type" value="Genomic_DNA"/>
</dbReference>
<comment type="subcellular location">
    <subcellularLocation>
        <location evidence="1">Cell membrane</location>
        <topology evidence="1">Multi-pass membrane protein</topology>
    </subcellularLocation>
</comment>
<dbReference type="SUPFAM" id="SSF81345">
    <property type="entry name" value="ABC transporter involved in vitamin B12 uptake, BtuC"/>
    <property type="match status" value="1"/>
</dbReference>
<evidence type="ECO:0000313" key="9">
    <source>
        <dbReference type="EMBL" id="MCT7376011.1"/>
    </source>
</evidence>
<reference evidence="9 10" key="1">
    <citation type="submission" date="2022-09" db="EMBL/GenBank/DDBJ databases">
        <title>Chelativorans salina sp. nov., a novel slightly halophilic bacterium isolated from a saline lake sediment enrichment.</title>
        <authorList>
            <person name="Gao L."/>
            <person name="Fang B.-Z."/>
            <person name="Li W.-J."/>
        </authorList>
    </citation>
    <scope>NUCLEOTIDE SEQUENCE [LARGE SCALE GENOMIC DNA]</scope>
    <source>
        <strain evidence="9 10">EGI FJ00035</strain>
    </source>
</reference>
<accession>A0ABT2LN63</accession>
<evidence type="ECO:0000256" key="1">
    <source>
        <dbReference type="ARBA" id="ARBA00004651"/>
    </source>
</evidence>
<dbReference type="Gene3D" id="1.10.3470.10">
    <property type="entry name" value="ABC transporter involved in vitamin B12 uptake, BtuC"/>
    <property type="match status" value="1"/>
</dbReference>
<keyword evidence="7 8" id="KW-0472">Membrane</keyword>
<evidence type="ECO:0000313" key="10">
    <source>
        <dbReference type="Proteomes" id="UP001320831"/>
    </source>
</evidence>
<keyword evidence="4" id="KW-1003">Cell membrane</keyword>